<comment type="similarity">
    <text evidence="1">Belongs to the FAD-binding monooxygenase family.</text>
</comment>
<keyword evidence="6" id="KW-1185">Reference proteome</keyword>
<evidence type="ECO:0000256" key="4">
    <source>
        <dbReference type="ARBA" id="ARBA00023002"/>
    </source>
</evidence>
<accession>A0ABY5PG92</accession>
<proteinExistence type="inferred from homology"/>
<dbReference type="Gene3D" id="3.50.50.60">
    <property type="entry name" value="FAD/NAD(P)-binding domain"/>
    <property type="match status" value="2"/>
</dbReference>
<gene>
    <name evidence="5" type="ORF">LRS13_24045</name>
</gene>
<sequence>MAHRLKQEGTRTFVLLERANDVGGTWRDNSYPGCACDVPSHLYSLSFALNPNWSRTYSPQPEIWAYLKDVVRKEGLLGHVRFGREVQEAAWDDEAKRWRITTSKGTTVAKAIVSAAGPLTEPKLPDIPGLADFEGTLFHSARWKHDHDLTGERVAVVGTGASAIQLIPAIQPQVGELHVFQRTAAWVLPRTDRPITPVERFIYRRVPGAQRQMRRAVYWGREAAALPLRYPFLTSVIAALGRLHLRAQVRDPELRRKLTPTFKPGCKRLLLSNTYLRSLDRPNVEVINQGLAEVRGKTLVAADGTERDVDTIILGTGFEVTDVPIAHHIRGKDGRLLSEHWAGGMEAHRSTSVVGFPNLFFILGPNAGLGHTSVVYMAEAQAHYALQVLQHMDAEGADAVEPRPDAQRAWTDDVQRRCEHTVWLKGGCASWYIDPGSGKVTTLWPDQTFRFREQLSRAIPEELELTAGTQTAPEPAVASV</sequence>
<evidence type="ECO:0000256" key="2">
    <source>
        <dbReference type="ARBA" id="ARBA00022630"/>
    </source>
</evidence>
<dbReference type="SUPFAM" id="SSF51905">
    <property type="entry name" value="FAD/NAD(P)-binding domain"/>
    <property type="match status" value="2"/>
</dbReference>
<reference evidence="6" key="1">
    <citation type="submission" date="2021-11" db="EMBL/GenBank/DDBJ databases">
        <title>Cultivation dependent microbiological survey of springs from the worlds oldest radium mine currently devoted to the extraction of radon-saturated water.</title>
        <authorList>
            <person name="Kapinusova G."/>
            <person name="Smrhova T."/>
            <person name="Strejcek M."/>
            <person name="Suman J."/>
            <person name="Jani K."/>
            <person name="Pajer P."/>
            <person name="Uhlik O."/>
        </authorList>
    </citation>
    <scope>NUCLEOTIDE SEQUENCE [LARGE SCALE GENOMIC DNA]</scope>
    <source>
        <strain evidence="6">J379</strain>
    </source>
</reference>
<organism evidence="5 6">
    <name type="scientific">Svornostia abyssi</name>
    <dbReference type="NCBI Taxonomy" id="2898438"/>
    <lineage>
        <taxon>Bacteria</taxon>
        <taxon>Bacillati</taxon>
        <taxon>Actinomycetota</taxon>
        <taxon>Thermoleophilia</taxon>
        <taxon>Solirubrobacterales</taxon>
        <taxon>Baekduiaceae</taxon>
        <taxon>Svornostia</taxon>
    </lineage>
</organism>
<evidence type="ECO:0000313" key="5">
    <source>
        <dbReference type="EMBL" id="UUY03699.1"/>
    </source>
</evidence>
<protein>
    <submittedName>
        <fullName evidence="5">NAD(P)/FAD-dependent oxidoreductase</fullName>
    </submittedName>
</protein>
<dbReference type="InterPro" id="IPR051209">
    <property type="entry name" value="FAD-bind_Monooxygenase_sf"/>
</dbReference>
<dbReference type="EMBL" id="CP088295">
    <property type="protein sequence ID" value="UUY03699.1"/>
    <property type="molecule type" value="Genomic_DNA"/>
</dbReference>
<dbReference type="Pfam" id="PF00743">
    <property type="entry name" value="FMO-like"/>
    <property type="match status" value="1"/>
</dbReference>
<evidence type="ECO:0000256" key="3">
    <source>
        <dbReference type="ARBA" id="ARBA00022827"/>
    </source>
</evidence>
<dbReference type="InterPro" id="IPR036188">
    <property type="entry name" value="FAD/NAD-bd_sf"/>
</dbReference>
<dbReference type="InterPro" id="IPR020946">
    <property type="entry name" value="Flavin_mOase-like"/>
</dbReference>
<evidence type="ECO:0000256" key="1">
    <source>
        <dbReference type="ARBA" id="ARBA00010139"/>
    </source>
</evidence>
<evidence type="ECO:0000313" key="6">
    <source>
        <dbReference type="Proteomes" id="UP001058860"/>
    </source>
</evidence>
<dbReference type="PANTHER" id="PTHR42877:SF4">
    <property type="entry name" value="FAD_NAD(P)-BINDING DOMAIN-CONTAINING PROTEIN-RELATED"/>
    <property type="match status" value="1"/>
</dbReference>
<dbReference type="Proteomes" id="UP001058860">
    <property type="component" value="Chromosome"/>
</dbReference>
<name>A0ABY5PG92_9ACTN</name>
<keyword evidence="2" id="KW-0285">Flavoprotein</keyword>
<dbReference type="PANTHER" id="PTHR42877">
    <property type="entry name" value="L-ORNITHINE N(5)-MONOOXYGENASE-RELATED"/>
    <property type="match status" value="1"/>
</dbReference>
<keyword evidence="4" id="KW-0560">Oxidoreductase</keyword>
<keyword evidence="3" id="KW-0274">FAD</keyword>